<organism evidence="1 2">
    <name type="scientific">Halonotius pteroides</name>
    <dbReference type="NCBI Taxonomy" id="268735"/>
    <lineage>
        <taxon>Archaea</taxon>
        <taxon>Methanobacteriati</taxon>
        <taxon>Methanobacteriota</taxon>
        <taxon>Stenosarchaea group</taxon>
        <taxon>Halobacteria</taxon>
        <taxon>Halobacteriales</taxon>
        <taxon>Haloferacaceae</taxon>
        <taxon>Halonotius</taxon>
    </lineage>
</organism>
<dbReference type="EMBL" id="QMDW01000011">
    <property type="protein sequence ID" value="RJX49356.1"/>
    <property type="molecule type" value="Genomic_DNA"/>
</dbReference>
<sequence>MSSSTRVHFRAPKRLIEQADALAVAEDKNRTDVLVEALRTYLSEASDEERIQQAIANAYYEDRLDFEQTKAIVGMETAQNFRVLKQQLSDDTISEELADAIDE</sequence>
<comment type="caution">
    <text evidence="1">The sequence shown here is derived from an EMBL/GenBank/DDBJ whole genome shotgun (WGS) entry which is preliminary data.</text>
</comment>
<keyword evidence="2" id="KW-1185">Reference proteome</keyword>
<dbReference type="GO" id="GO:0006355">
    <property type="term" value="P:regulation of DNA-templated transcription"/>
    <property type="evidence" value="ECO:0007669"/>
    <property type="project" value="InterPro"/>
</dbReference>
<reference evidence="1 2" key="1">
    <citation type="submission" date="2018-06" db="EMBL/GenBank/DDBJ databases">
        <title>Halonotius sp. F13-13 a new haloarchaeeon isolated from a solar saltern from Isla Cristina, Huelva, Spain.</title>
        <authorList>
            <person name="Duran-Viseras A."/>
            <person name="Sanchez-Porro C."/>
            <person name="Ventosa A."/>
        </authorList>
    </citation>
    <scope>NUCLEOTIDE SEQUENCE [LARGE SCALE GENOMIC DNA]</scope>
    <source>
        <strain evidence="1 2">CECT 7525</strain>
    </source>
</reference>
<gene>
    <name evidence="1" type="ORF">DP106_09165</name>
</gene>
<dbReference type="OrthoDB" id="330467at2157"/>
<dbReference type="RefSeq" id="WP_120084849.1">
    <property type="nucleotide sequence ID" value="NZ_QMDW01000011.1"/>
</dbReference>
<dbReference type="Proteomes" id="UP000281564">
    <property type="component" value="Unassembled WGS sequence"/>
</dbReference>
<dbReference type="InterPro" id="IPR013321">
    <property type="entry name" value="Arc_rbn_hlx_hlx"/>
</dbReference>
<name>A0A3A6QND0_9EURY</name>
<proteinExistence type="predicted"/>
<evidence type="ECO:0000313" key="1">
    <source>
        <dbReference type="EMBL" id="RJX49356.1"/>
    </source>
</evidence>
<protein>
    <submittedName>
        <fullName evidence="1">Uncharacterized protein</fullName>
    </submittedName>
</protein>
<evidence type="ECO:0000313" key="2">
    <source>
        <dbReference type="Proteomes" id="UP000281564"/>
    </source>
</evidence>
<dbReference type="Gene3D" id="1.10.1220.10">
    <property type="entry name" value="Met repressor-like"/>
    <property type="match status" value="1"/>
</dbReference>
<dbReference type="AlphaFoldDB" id="A0A3A6QND0"/>
<accession>A0A3A6QND0</accession>